<dbReference type="OrthoDB" id="670730at2"/>
<proteinExistence type="predicted"/>
<evidence type="ECO:0000313" key="1">
    <source>
        <dbReference type="EMBL" id="PWJ43997.1"/>
    </source>
</evidence>
<keyword evidence="2" id="KW-1185">Reference proteome</keyword>
<dbReference type="InterPro" id="IPR027829">
    <property type="entry name" value="DUF4625"/>
</dbReference>
<sequence length="209" mass="23676">MKKSIIFAASFALTAFMTSCDDSEDSVDKTGPEVTEFEIFMADEEHDHNHRSSSEDHEHEHVELHAGEEAILEFSAIDDSDIVSWKLNIHPNFDGHDHGHNHRSAASTDEDEDNFGWNEDFIGTFDNPSSSVSLEHYHFDIPEYIYKTGAMAGKAWEGDEADLPVDGSVVEIPEGEYHAILFVFDEFGNETIEFKDIHIEHGDHDHEEL</sequence>
<evidence type="ECO:0000313" key="2">
    <source>
        <dbReference type="Proteomes" id="UP000245535"/>
    </source>
</evidence>
<dbReference type="EMBL" id="QGDO01000001">
    <property type="protein sequence ID" value="PWJ43997.1"/>
    <property type="molecule type" value="Genomic_DNA"/>
</dbReference>
<dbReference type="AlphaFoldDB" id="A0A316A2R2"/>
<name>A0A316A2R2_SEDFL</name>
<comment type="caution">
    <text evidence="1">The sequence shown here is derived from an EMBL/GenBank/DDBJ whole genome shotgun (WGS) entry which is preliminary data.</text>
</comment>
<protein>
    <submittedName>
        <fullName evidence="1">Uncharacterized protein DUF4625</fullName>
    </submittedName>
</protein>
<dbReference type="Pfam" id="PF15418">
    <property type="entry name" value="DUF4625"/>
    <property type="match status" value="1"/>
</dbReference>
<dbReference type="RefSeq" id="WP_109615520.1">
    <property type="nucleotide sequence ID" value="NZ_QGDO01000001.1"/>
</dbReference>
<gene>
    <name evidence="1" type="ORF">BC781_101347</name>
</gene>
<organism evidence="1 2">
    <name type="scientific">Sediminitomix flava</name>
    <dbReference type="NCBI Taxonomy" id="379075"/>
    <lineage>
        <taxon>Bacteria</taxon>
        <taxon>Pseudomonadati</taxon>
        <taxon>Bacteroidota</taxon>
        <taxon>Cytophagia</taxon>
        <taxon>Cytophagales</taxon>
        <taxon>Flammeovirgaceae</taxon>
        <taxon>Sediminitomix</taxon>
    </lineage>
</organism>
<reference evidence="1 2" key="1">
    <citation type="submission" date="2018-03" db="EMBL/GenBank/DDBJ databases">
        <title>Genomic Encyclopedia of Archaeal and Bacterial Type Strains, Phase II (KMG-II): from individual species to whole genera.</title>
        <authorList>
            <person name="Goeker M."/>
        </authorList>
    </citation>
    <scope>NUCLEOTIDE SEQUENCE [LARGE SCALE GENOMIC DNA]</scope>
    <source>
        <strain evidence="1 2">DSM 28229</strain>
    </source>
</reference>
<accession>A0A316A2R2</accession>
<dbReference type="Proteomes" id="UP000245535">
    <property type="component" value="Unassembled WGS sequence"/>
</dbReference>
<dbReference type="PROSITE" id="PS51257">
    <property type="entry name" value="PROKAR_LIPOPROTEIN"/>
    <property type="match status" value="1"/>
</dbReference>